<comment type="subunit">
    <text evidence="10 12">Homodimer. Heterotetramer of two MnmE and two MnmG subunits.</text>
</comment>
<dbReference type="InterPro" id="IPR026904">
    <property type="entry name" value="MnmG_C"/>
</dbReference>
<evidence type="ECO:0000256" key="6">
    <source>
        <dbReference type="ARBA" id="ARBA00022630"/>
    </source>
</evidence>
<dbReference type="FunFam" id="1.10.10.1800:FF:000001">
    <property type="entry name" value="tRNA uridine 5-carboxymethylaminomethyl modification enzyme MnmG"/>
    <property type="match status" value="1"/>
</dbReference>
<feature type="compositionally biased region" description="Basic and acidic residues" evidence="13">
    <location>
        <begin position="205"/>
        <end position="214"/>
    </location>
</feature>
<keyword evidence="8 12" id="KW-0274">FAD</keyword>
<dbReference type="PROSITE" id="PS01281">
    <property type="entry name" value="GIDA_2"/>
    <property type="match status" value="1"/>
</dbReference>
<evidence type="ECO:0000313" key="16">
    <source>
        <dbReference type="Proteomes" id="UP000617041"/>
    </source>
</evidence>
<dbReference type="InterPro" id="IPR004416">
    <property type="entry name" value="MnmG"/>
</dbReference>
<name>A0A934UQ85_9BURK</name>
<sequence>MLYPEVFDVIVVGGGHAGTEAALAAARMGCKTLLLTHNIETLGQMSCNPSIGGIGKGHLVKEVDALGGAMAIATDEAGIQFRILNSSKGPAVRATRAQADRILYKAAIRRRLENQPNLTLFQQAVDDLMVEGDRVVGAVTQVGIRFRGQAVVLTAGTFLDGKIHVGMDNYPAGRAGDPPAVSLSARLKELKLPQGRLKTGTPPRIDGRTIDFSKTEQQPGDLDPVPVFSFMGAAEMHPRQLPCWITHTNERTHAIIRSGFDRSPMFTGKIEGVGPRYCPSVEDKVNRFADKDSHQVFLEPEGLTTHEIYPNGISTSLPFDIQLQLVRSLPGLEQAHILRPGYAIEYDYFDPRSLKSSFETRQIAGLFFAGQINGTTGYEEAAAQGLFAGINAALQVQGKPAWLPRRDEAYMGVLVDDLITKGVTEPYRMFTSRAEFRLQLREDNADMRLTEQGRQLGLVPDDRWDAFNRKRDAVSRETQRLRSTWVNPRSLPAAESERVLGKAIEHEHNLWDLLRRPGVGYEQLLTLDGGKLATSAVSRETLGQFYEPVVEQLEIGAKYAGYIERQKDEVERAAHYENLRLPAELDYAQVSALSIEVRQKLAKHRPETLGMASRISGVTPAAISLLLVHLKKHRFQGFAEAANQPKQAA</sequence>
<evidence type="ECO:0000256" key="10">
    <source>
        <dbReference type="ARBA" id="ARBA00025948"/>
    </source>
</evidence>
<dbReference type="SUPFAM" id="SSF51905">
    <property type="entry name" value="FAD/NAD(P)-binding domain"/>
    <property type="match status" value="1"/>
</dbReference>
<gene>
    <name evidence="12 15" type="primary">mnmG</name>
    <name evidence="12" type="synonym">gidA</name>
    <name evidence="15" type="ORF">I8E28_02180</name>
</gene>
<dbReference type="AlphaFoldDB" id="A0A934UQ85"/>
<dbReference type="Gene3D" id="3.50.50.60">
    <property type="entry name" value="FAD/NAD(P)-binding domain"/>
    <property type="match status" value="2"/>
</dbReference>
<dbReference type="Pfam" id="PF21680">
    <property type="entry name" value="GIDA_C_1st"/>
    <property type="match status" value="1"/>
</dbReference>
<keyword evidence="5 12" id="KW-0963">Cytoplasm</keyword>
<dbReference type="GO" id="GO:0030488">
    <property type="term" value="P:tRNA methylation"/>
    <property type="evidence" value="ECO:0007669"/>
    <property type="project" value="TreeGrafter"/>
</dbReference>
<dbReference type="GO" id="GO:0050660">
    <property type="term" value="F:flavin adenine dinucleotide binding"/>
    <property type="evidence" value="ECO:0007669"/>
    <property type="project" value="UniProtKB-UniRule"/>
</dbReference>
<dbReference type="GO" id="GO:0002098">
    <property type="term" value="P:tRNA wobble uridine modification"/>
    <property type="evidence" value="ECO:0007669"/>
    <property type="project" value="InterPro"/>
</dbReference>
<dbReference type="Proteomes" id="UP000617041">
    <property type="component" value="Unassembled WGS sequence"/>
</dbReference>
<dbReference type="PANTHER" id="PTHR11806:SF0">
    <property type="entry name" value="PROTEIN MTO1 HOMOLOG, MITOCHONDRIAL"/>
    <property type="match status" value="1"/>
</dbReference>
<dbReference type="FunFam" id="3.50.50.60:FF:000002">
    <property type="entry name" value="tRNA uridine 5-carboxymethylaminomethyl modification enzyme MnmG"/>
    <property type="match status" value="1"/>
</dbReference>
<reference evidence="15" key="1">
    <citation type="submission" date="2020-12" db="EMBL/GenBank/DDBJ databases">
        <title>Ramlibacter sp. nov., isolated from a freshwater alga, Cryptomonas.</title>
        <authorList>
            <person name="Kim H.M."/>
            <person name="Jeon C.O."/>
        </authorList>
    </citation>
    <scope>NUCLEOTIDE SEQUENCE</scope>
    <source>
        <strain evidence="15">CrO1</strain>
    </source>
</reference>
<evidence type="ECO:0000256" key="1">
    <source>
        <dbReference type="ARBA" id="ARBA00001974"/>
    </source>
</evidence>
<dbReference type="InterPro" id="IPR044920">
    <property type="entry name" value="MnmG_C_subdom_sf"/>
</dbReference>
<keyword evidence="6 12" id="KW-0285">Flavoprotein</keyword>
<evidence type="ECO:0000256" key="7">
    <source>
        <dbReference type="ARBA" id="ARBA00022694"/>
    </source>
</evidence>
<organism evidence="15 16">
    <name type="scientific">Ramlibacter algicola</name>
    <dbReference type="NCBI Taxonomy" id="2795217"/>
    <lineage>
        <taxon>Bacteria</taxon>
        <taxon>Pseudomonadati</taxon>
        <taxon>Pseudomonadota</taxon>
        <taxon>Betaproteobacteria</taxon>
        <taxon>Burkholderiales</taxon>
        <taxon>Comamonadaceae</taxon>
        <taxon>Ramlibacter</taxon>
    </lineage>
</organism>
<evidence type="ECO:0000256" key="4">
    <source>
        <dbReference type="ARBA" id="ARBA00020461"/>
    </source>
</evidence>
<dbReference type="InterPro" id="IPR020595">
    <property type="entry name" value="MnmG-rel_CS"/>
</dbReference>
<dbReference type="GO" id="GO:0005829">
    <property type="term" value="C:cytosol"/>
    <property type="evidence" value="ECO:0007669"/>
    <property type="project" value="TreeGrafter"/>
</dbReference>
<dbReference type="Pfam" id="PF13932">
    <property type="entry name" value="SAM_GIDA_C"/>
    <property type="match status" value="1"/>
</dbReference>
<comment type="subcellular location">
    <subcellularLocation>
        <location evidence="12">Cytoplasm</location>
    </subcellularLocation>
</comment>
<evidence type="ECO:0000256" key="11">
    <source>
        <dbReference type="ARBA" id="ARBA00031800"/>
    </source>
</evidence>
<evidence type="ECO:0000256" key="3">
    <source>
        <dbReference type="ARBA" id="ARBA00007653"/>
    </source>
</evidence>
<dbReference type="SMART" id="SM01228">
    <property type="entry name" value="GIDA_assoc_3"/>
    <property type="match status" value="1"/>
</dbReference>
<comment type="similarity">
    <text evidence="3 12">Belongs to the MnmG family.</text>
</comment>
<comment type="cofactor">
    <cofactor evidence="1 12">
        <name>FAD</name>
        <dbReference type="ChEBI" id="CHEBI:57692"/>
    </cofactor>
</comment>
<dbReference type="InterPro" id="IPR047001">
    <property type="entry name" value="MnmG_C_subdom"/>
</dbReference>
<evidence type="ECO:0000256" key="5">
    <source>
        <dbReference type="ARBA" id="ARBA00022490"/>
    </source>
</evidence>
<feature type="binding site" evidence="12">
    <location>
        <begin position="274"/>
        <end position="288"/>
    </location>
    <ligand>
        <name>NAD(+)</name>
        <dbReference type="ChEBI" id="CHEBI:57540"/>
    </ligand>
</feature>
<feature type="region of interest" description="Disordered" evidence="13">
    <location>
        <begin position="195"/>
        <end position="219"/>
    </location>
</feature>
<evidence type="ECO:0000313" key="15">
    <source>
        <dbReference type="EMBL" id="MBK0391388.1"/>
    </source>
</evidence>
<dbReference type="PANTHER" id="PTHR11806">
    <property type="entry name" value="GLUCOSE INHIBITED DIVISION PROTEIN A"/>
    <property type="match status" value="1"/>
</dbReference>
<dbReference type="InterPro" id="IPR040131">
    <property type="entry name" value="MnmG_N"/>
</dbReference>
<protein>
    <recommendedName>
        <fullName evidence="4 12">tRNA uridine 5-carboxymethylaminomethyl modification enzyme MnmG</fullName>
    </recommendedName>
    <alternativeName>
        <fullName evidence="11 12">Glucose-inhibited division protein A</fullName>
    </alternativeName>
</protein>
<evidence type="ECO:0000256" key="2">
    <source>
        <dbReference type="ARBA" id="ARBA00003717"/>
    </source>
</evidence>
<comment type="function">
    <text evidence="2 12">NAD-binding protein involved in the addition of a carboxymethylaminomethyl (cmnm) group at the wobble position (U34) of certain tRNAs, forming tRNA-cmnm(5)s(2)U34.</text>
</comment>
<keyword evidence="9 12" id="KW-0520">NAD</keyword>
<evidence type="ECO:0000256" key="13">
    <source>
        <dbReference type="SAM" id="MobiDB-lite"/>
    </source>
</evidence>
<evidence type="ECO:0000256" key="9">
    <source>
        <dbReference type="ARBA" id="ARBA00023027"/>
    </source>
</evidence>
<evidence type="ECO:0000259" key="14">
    <source>
        <dbReference type="SMART" id="SM01228"/>
    </source>
</evidence>
<dbReference type="InterPro" id="IPR002218">
    <property type="entry name" value="MnmG-rel"/>
</dbReference>
<accession>A0A934UQ85</accession>
<dbReference type="PROSITE" id="PS01280">
    <property type="entry name" value="GIDA_1"/>
    <property type="match status" value="1"/>
</dbReference>
<dbReference type="RefSeq" id="WP_200786210.1">
    <property type="nucleotide sequence ID" value="NZ_JAEDAO010000001.1"/>
</dbReference>
<dbReference type="EMBL" id="JAEDAO010000001">
    <property type="protein sequence ID" value="MBK0391388.1"/>
    <property type="molecule type" value="Genomic_DNA"/>
</dbReference>
<dbReference type="Gene3D" id="1.10.10.1800">
    <property type="entry name" value="tRNA uridine 5-carboxymethylaminomethyl modification enzyme MnmG/GidA"/>
    <property type="match status" value="1"/>
</dbReference>
<evidence type="ECO:0000256" key="12">
    <source>
        <dbReference type="HAMAP-Rule" id="MF_00129"/>
    </source>
</evidence>
<dbReference type="Gene3D" id="1.10.150.570">
    <property type="entry name" value="GidA associated domain, C-terminal subdomain"/>
    <property type="match status" value="1"/>
</dbReference>
<dbReference type="NCBIfam" id="TIGR00136">
    <property type="entry name" value="mnmG_gidA"/>
    <property type="match status" value="1"/>
</dbReference>
<dbReference type="FunFam" id="3.50.50.60:FF:000010">
    <property type="entry name" value="tRNA uridine 5-carboxymethylaminomethyl modification enzyme MnmG"/>
    <property type="match status" value="1"/>
</dbReference>
<feature type="binding site" evidence="12">
    <location>
        <begin position="13"/>
        <end position="18"/>
    </location>
    <ligand>
        <name>FAD</name>
        <dbReference type="ChEBI" id="CHEBI:57692"/>
    </ligand>
</feature>
<dbReference type="InterPro" id="IPR036188">
    <property type="entry name" value="FAD/NAD-bd_sf"/>
</dbReference>
<proteinExistence type="inferred from homology"/>
<keyword evidence="7 12" id="KW-0819">tRNA processing</keyword>
<comment type="caution">
    <text evidence="15">The sequence shown here is derived from an EMBL/GenBank/DDBJ whole genome shotgun (WGS) entry which is preliminary data.</text>
</comment>
<dbReference type="InterPro" id="IPR049312">
    <property type="entry name" value="GIDA_C_N"/>
</dbReference>
<dbReference type="Pfam" id="PF01134">
    <property type="entry name" value="GIDA"/>
    <property type="match status" value="1"/>
</dbReference>
<dbReference type="HAMAP" id="MF_00129">
    <property type="entry name" value="MnmG_GidA"/>
    <property type="match status" value="1"/>
</dbReference>
<dbReference type="FunFam" id="1.10.150.570:FF:000001">
    <property type="entry name" value="tRNA uridine 5-carboxymethylaminomethyl modification enzyme MnmG"/>
    <property type="match status" value="1"/>
</dbReference>
<keyword evidence="16" id="KW-1185">Reference proteome</keyword>
<feature type="domain" description="tRNA uridine 5-carboxymethylaminomethyl modification enzyme C-terminal subdomain" evidence="14">
    <location>
        <begin position="557"/>
        <end position="628"/>
    </location>
</feature>
<evidence type="ECO:0000256" key="8">
    <source>
        <dbReference type="ARBA" id="ARBA00022827"/>
    </source>
</evidence>
<comment type="caution">
    <text evidence="12">Lacks conserved residue(s) required for the propagation of feature annotation.</text>
</comment>